<protein>
    <submittedName>
        <fullName evidence="9">Uncharacterized protein</fullName>
    </submittedName>
</protein>
<keyword evidence="6" id="KW-0675">Receptor</keyword>
<keyword evidence="7" id="KW-0325">Glycoprotein</keyword>
<evidence type="ECO:0000256" key="1">
    <source>
        <dbReference type="ARBA" id="ARBA00004651"/>
    </source>
</evidence>
<dbReference type="Proteomes" id="UP001558652">
    <property type="component" value="Unassembled WGS sequence"/>
</dbReference>
<evidence type="ECO:0000256" key="6">
    <source>
        <dbReference type="ARBA" id="ARBA00023170"/>
    </source>
</evidence>
<feature type="transmembrane region" description="Helical" evidence="8">
    <location>
        <begin position="406"/>
        <end position="423"/>
    </location>
</feature>
<name>A0ABD0YVQ6_9HEMI</name>
<dbReference type="GO" id="GO:0005886">
    <property type="term" value="C:plasma membrane"/>
    <property type="evidence" value="ECO:0007669"/>
    <property type="project" value="UniProtKB-SubCell"/>
</dbReference>
<evidence type="ECO:0000313" key="10">
    <source>
        <dbReference type="Proteomes" id="UP001558652"/>
    </source>
</evidence>
<evidence type="ECO:0000313" key="9">
    <source>
        <dbReference type="EMBL" id="KAL1123893.1"/>
    </source>
</evidence>
<organism evidence="9 10">
    <name type="scientific">Ranatra chinensis</name>
    <dbReference type="NCBI Taxonomy" id="642074"/>
    <lineage>
        <taxon>Eukaryota</taxon>
        <taxon>Metazoa</taxon>
        <taxon>Ecdysozoa</taxon>
        <taxon>Arthropoda</taxon>
        <taxon>Hexapoda</taxon>
        <taxon>Insecta</taxon>
        <taxon>Pterygota</taxon>
        <taxon>Neoptera</taxon>
        <taxon>Paraneoptera</taxon>
        <taxon>Hemiptera</taxon>
        <taxon>Heteroptera</taxon>
        <taxon>Panheteroptera</taxon>
        <taxon>Nepomorpha</taxon>
        <taxon>Nepidae</taxon>
        <taxon>Ranatrinae</taxon>
        <taxon>Ranatra</taxon>
    </lineage>
</organism>
<gene>
    <name evidence="9" type="ORF">AAG570_001663</name>
</gene>
<accession>A0ABD0YVQ6</accession>
<proteinExistence type="predicted"/>
<feature type="transmembrane region" description="Helical" evidence="8">
    <location>
        <begin position="589"/>
        <end position="613"/>
    </location>
</feature>
<dbReference type="SUPFAM" id="SSF53850">
    <property type="entry name" value="Periplasmic binding protein-like II"/>
    <property type="match status" value="1"/>
</dbReference>
<dbReference type="InterPro" id="IPR052192">
    <property type="entry name" value="Insect_Ionotropic_Sensory_Rcpt"/>
</dbReference>
<evidence type="ECO:0000256" key="3">
    <source>
        <dbReference type="ARBA" id="ARBA00022692"/>
    </source>
</evidence>
<keyword evidence="3 8" id="KW-0812">Transmembrane</keyword>
<keyword evidence="4 8" id="KW-1133">Transmembrane helix</keyword>
<feature type="transmembrane region" description="Helical" evidence="8">
    <location>
        <begin position="67"/>
        <end position="87"/>
    </location>
</feature>
<dbReference type="PANTHER" id="PTHR42643:SF38">
    <property type="entry name" value="IONOTROPIC RECEPTOR 100A"/>
    <property type="match status" value="1"/>
</dbReference>
<evidence type="ECO:0000256" key="7">
    <source>
        <dbReference type="ARBA" id="ARBA00023180"/>
    </source>
</evidence>
<evidence type="ECO:0000256" key="5">
    <source>
        <dbReference type="ARBA" id="ARBA00023136"/>
    </source>
</evidence>
<feature type="transmembrane region" description="Helical" evidence="8">
    <location>
        <begin position="351"/>
        <end position="371"/>
    </location>
</feature>
<keyword evidence="5 8" id="KW-0472">Membrane</keyword>
<reference evidence="9 10" key="1">
    <citation type="submission" date="2024-07" db="EMBL/GenBank/DDBJ databases">
        <title>Chromosome-level genome assembly of the water stick insect Ranatra chinensis (Heteroptera: Nepidae).</title>
        <authorList>
            <person name="Liu X."/>
        </authorList>
    </citation>
    <scope>NUCLEOTIDE SEQUENCE [LARGE SCALE GENOMIC DNA]</scope>
    <source>
        <strain evidence="9">Cailab_2021Rc</strain>
        <tissue evidence="9">Muscle</tissue>
    </source>
</reference>
<keyword evidence="2" id="KW-1003">Cell membrane</keyword>
<evidence type="ECO:0000256" key="4">
    <source>
        <dbReference type="ARBA" id="ARBA00022989"/>
    </source>
</evidence>
<sequence>MASKCRNMFYKNKKQETTEIFICRMLEFFLLRATLWKRFSFIIKERRHSSRGNTNIQPGRQSPHSTASFLCGMLKLLYFILLANFAVSARDFSALVKLLDDVMSAAHANGAHLLGDKDSCAVLMRVLQGAGVPVSAGGESVTPDTRVVLFVNYSLIFATAAYSDPSLYYVALTEGEAEARETVALMWEEHRLPKAYAVAGSGVFAYDLVEEVAVSSRGLKGEIRNWKGKEFRAVTFAREPSMILREDGTWRGGYDAAILDAVCSRLNLTCRRVATADGHRYGYLSEGGYTGTFRSLIEGTAEVTGNGHFEKWYSAGSLEFTHYSTAERLCILVPKSGRLPHFLVLAKTFRIIAWIVFFSAYAFVGLFWFSVRRLGAGPGSPACLDVYSLILALPLPPRRPTSRAEYITLGTLLLTSYFLVNNFQGSLMTLMSAPPSFKNPNSLEDIRESGVEIWFSSQDVYASDVASSLGFRFALKSEADMVNVSKIRGKGRLVRLNVAYDPSAFEYTGSKSVTALHIVKECLATFFIAYVVPKGSPYLGGMNLVVSSVVESGLVGRWVTGPPDPRQLRKRPHPSLNFQRVRPLTLQDLYVAFGFLFFGAFASLVAFLFEVIIGKCR</sequence>
<evidence type="ECO:0000256" key="8">
    <source>
        <dbReference type="SAM" id="Phobius"/>
    </source>
</evidence>
<dbReference type="PANTHER" id="PTHR42643">
    <property type="entry name" value="IONOTROPIC RECEPTOR 20A-RELATED"/>
    <property type="match status" value="1"/>
</dbReference>
<comment type="subcellular location">
    <subcellularLocation>
        <location evidence="1">Cell membrane</location>
        <topology evidence="1">Multi-pass membrane protein</topology>
    </subcellularLocation>
</comment>
<comment type="caution">
    <text evidence="9">The sequence shown here is derived from an EMBL/GenBank/DDBJ whole genome shotgun (WGS) entry which is preliminary data.</text>
</comment>
<dbReference type="EMBL" id="JBFDAA010000011">
    <property type="protein sequence ID" value="KAL1123893.1"/>
    <property type="molecule type" value="Genomic_DNA"/>
</dbReference>
<keyword evidence="10" id="KW-1185">Reference proteome</keyword>
<dbReference type="AlphaFoldDB" id="A0ABD0YVQ6"/>
<evidence type="ECO:0000256" key="2">
    <source>
        <dbReference type="ARBA" id="ARBA00022475"/>
    </source>
</evidence>
<dbReference type="Gene3D" id="3.40.190.10">
    <property type="entry name" value="Periplasmic binding protein-like II"/>
    <property type="match status" value="1"/>
</dbReference>